<reference evidence="3 4" key="2">
    <citation type="journal article" date="2016" name="Genome Announc.">
        <title>Complete Genome Sequence of the Highly Virulent Aeromonas schubertii Strain WL1483, Isolated from Diseased Snakehead Fish (Channa argus) in China.</title>
        <authorList>
            <person name="Liu L."/>
            <person name="Li N."/>
            <person name="Zhang D."/>
            <person name="Fu X."/>
            <person name="Shi C."/>
            <person name="Lin Q."/>
            <person name="Hao G."/>
        </authorList>
    </citation>
    <scope>NUCLEOTIDE SEQUENCE [LARGE SCALE GENOMIC DNA]</scope>
    <source>
        <strain evidence="3 4">WL1483</strain>
    </source>
</reference>
<evidence type="ECO:0000259" key="2">
    <source>
        <dbReference type="PROSITE" id="PS51648"/>
    </source>
</evidence>
<evidence type="ECO:0000313" key="4">
    <source>
        <dbReference type="Proteomes" id="UP000058114"/>
    </source>
</evidence>
<dbReference type="HAMAP" id="MF_01866">
    <property type="entry name" value="UPF0745"/>
    <property type="match status" value="1"/>
</dbReference>
<dbReference type="RefSeq" id="WP_060586871.1">
    <property type="nucleotide sequence ID" value="NZ_CP013067.1"/>
</dbReference>
<sequence>MLCAVYKSRKKADTYLFIERRDDFSRVPDALRSTFGPPQLVMMTKLDPAKPLSISNVEKVMAALVAQGFYLQLPPPQENLLAQHKASLKGATPQP</sequence>
<protein>
    <recommendedName>
        <fullName evidence="1">YcgL domain-containing protein WL1483_4838</fullName>
    </recommendedName>
</protein>
<dbReference type="PANTHER" id="PTHR38109:SF1">
    <property type="entry name" value="PROTEIN YCGL"/>
    <property type="match status" value="1"/>
</dbReference>
<reference evidence="4" key="1">
    <citation type="submission" date="2015-10" db="EMBL/GenBank/DDBJ databases">
        <title>Complete Genome Sequence of Aeromonas schubertii strain WL1483.</title>
        <authorList>
            <person name="Liu L."/>
        </authorList>
    </citation>
    <scope>NUCLEOTIDE SEQUENCE [LARGE SCALE GENOMIC DNA]</scope>
    <source>
        <strain evidence="4">WL1483</strain>
    </source>
</reference>
<dbReference type="PATRIC" id="fig|652.5.peg.2926"/>
<dbReference type="Proteomes" id="UP000058114">
    <property type="component" value="Chromosome"/>
</dbReference>
<gene>
    <name evidence="3" type="ORF">WL1483_4838</name>
</gene>
<organism evidence="3 4">
    <name type="scientific">Aeromonas schubertii</name>
    <dbReference type="NCBI Taxonomy" id="652"/>
    <lineage>
        <taxon>Bacteria</taxon>
        <taxon>Pseudomonadati</taxon>
        <taxon>Pseudomonadota</taxon>
        <taxon>Gammaproteobacteria</taxon>
        <taxon>Aeromonadales</taxon>
        <taxon>Aeromonadaceae</taxon>
        <taxon>Aeromonas</taxon>
    </lineage>
</organism>
<dbReference type="InterPro" id="IPR038068">
    <property type="entry name" value="YcgL-like_sf"/>
</dbReference>
<name>A0A0S2SLJ5_9GAMM</name>
<dbReference type="PANTHER" id="PTHR38109">
    <property type="entry name" value="PROTEIN YCGL"/>
    <property type="match status" value="1"/>
</dbReference>
<dbReference type="Pfam" id="PF05166">
    <property type="entry name" value="YcgL"/>
    <property type="match status" value="1"/>
</dbReference>
<dbReference type="PROSITE" id="PS51648">
    <property type="entry name" value="YCGL"/>
    <property type="match status" value="1"/>
</dbReference>
<accession>A0A0S2SLJ5</accession>
<dbReference type="KEGG" id="asr:WL1483_4838"/>
<dbReference type="AlphaFoldDB" id="A0A0S2SLJ5"/>
<dbReference type="Gene3D" id="3.10.510.20">
    <property type="entry name" value="YcgL domain"/>
    <property type="match status" value="1"/>
</dbReference>
<dbReference type="InterPro" id="IPR027354">
    <property type="entry name" value="YcgL_dom"/>
</dbReference>
<evidence type="ECO:0000256" key="1">
    <source>
        <dbReference type="HAMAP-Rule" id="MF_01866"/>
    </source>
</evidence>
<evidence type="ECO:0000313" key="3">
    <source>
        <dbReference type="EMBL" id="ALP42576.1"/>
    </source>
</evidence>
<feature type="domain" description="YcgL" evidence="2">
    <location>
        <begin position="1"/>
        <end position="85"/>
    </location>
</feature>
<dbReference type="SUPFAM" id="SSF160191">
    <property type="entry name" value="YcgL-like"/>
    <property type="match status" value="1"/>
</dbReference>
<proteinExistence type="inferred from homology"/>
<dbReference type="EMBL" id="CP013067">
    <property type="protein sequence ID" value="ALP42576.1"/>
    <property type="molecule type" value="Genomic_DNA"/>
</dbReference>